<dbReference type="AlphaFoldDB" id="A0A314YT56"/>
<organism evidence="2 3">
    <name type="scientific">Prunus yedoensis var. nudiflora</name>
    <dbReference type="NCBI Taxonomy" id="2094558"/>
    <lineage>
        <taxon>Eukaryota</taxon>
        <taxon>Viridiplantae</taxon>
        <taxon>Streptophyta</taxon>
        <taxon>Embryophyta</taxon>
        <taxon>Tracheophyta</taxon>
        <taxon>Spermatophyta</taxon>
        <taxon>Magnoliopsida</taxon>
        <taxon>eudicotyledons</taxon>
        <taxon>Gunneridae</taxon>
        <taxon>Pentapetalae</taxon>
        <taxon>rosids</taxon>
        <taxon>fabids</taxon>
        <taxon>Rosales</taxon>
        <taxon>Rosaceae</taxon>
        <taxon>Amygdaloideae</taxon>
        <taxon>Amygdaleae</taxon>
        <taxon>Prunus</taxon>
    </lineage>
</organism>
<dbReference type="EMBL" id="PJQY01000767">
    <property type="protein sequence ID" value="PQQ08091.1"/>
    <property type="molecule type" value="Genomic_DNA"/>
</dbReference>
<accession>A0A314YT56</accession>
<gene>
    <name evidence="2" type="ORF">Pyn_35942</name>
</gene>
<keyword evidence="1" id="KW-0732">Signal</keyword>
<feature type="signal peptide" evidence="1">
    <location>
        <begin position="1"/>
        <end position="16"/>
    </location>
</feature>
<dbReference type="Proteomes" id="UP000250321">
    <property type="component" value="Unassembled WGS sequence"/>
</dbReference>
<keyword evidence="3" id="KW-1185">Reference proteome</keyword>
<proteinExistence type="predicted"/>
<reference evidence="2 3" key="1">
    <citation type="submission" date="2018-02" db="EMBL/GenBank/DDBJ databases">
        <title>Draft genome of wild Prunus yedoensis var. nudiflora.</title>
        <authorList>
            <person name="Baek S."/>
            <person name="Kim J.-H."/>
            <person name="Choi K."/>
            <person name="Kim G.-B."/>
            <person name="Cho A."/>
            <person name="Jang H."/>
            <person name="Shin C.-H."/>
            <person name="Yu H.-J."/>
            <person name="Mun J.-H."/>
        </authorList>
    </citation>
    <scope>NUCLEOTIDE SEQUENCE [LARGE SCALE GENOMIC DNA]</scope>
    <source>
        <strain evidence="3">cv. Jeju island</strain>
        <tissue evidence="2">Leaf</tissue>
    </source>
</reference>
<evidence type="ECO:0000313" key="2">
    <source>
        <dbReference type="EMBL" id="PQQ08091.1"/>
    </source>
</evidence>
<comment type="caution">
    <text evidence="2">The sequence shown here is derived from an EMBL/GenBank/DDBJ whole genome shotgun (WGS) entry which is preliminary data.</text>
</comment>
<evidence type="ECO:0000256" key="1">
    <source>
        <dbReference type="SAM" id="SignalP"/>
    </source>
</evidence>
<sequence length="60" mass="7020">MVGMAGTLLGLLPLLGTPIHKDLPFLMLGQLLEHHWTFSAKFWKKLHDLQHQLKNKYQER</sequence>
<name>A0A314YT56_PRUYE</name>
<evidence type="ECO:0000313" key="3">
    <source>
        <dbReference type="Proteomes" id="UP000250321"/>
    </source>
</evidence>
<feature type="chain" id="PRO_5016410840" evidence="1">
    <location>
        <begin position="17"/>
        <end position="60"/>
    </location>
</feature>
<protein>
    <submittedName>
        <fullName evidence="2">Uncharacterized protein</fullName>
    </submittedName>
</protein>